<organism evidence="6">
    <name type="scientific">Brevibacillus laterosporus</name>
    <name type="common">Bacillus laterosporus</name>
    <dbReference type="NCBI Taxonomy" id="1465"/>
    <lineage>
        <taxon>Bacteria</taxon>
        <taxon>Bacillati</taxon>
        <taxon>Bacillota</taxon>
        <taxon>Bacilli</taxon>
        <taxon>Bacillales</taxon>
        <taxon>Paenibacillaceae</taxon>
        <taxon>Brevibacillus</taxon>
    </lineage>
</organism>
<evidence type="ECO:0000313" key="6">
    <source>
        <dbReference type="EMBL" id="AKF92463.1"/>
    </source>
</evidence>
<dbReference type="PROSITE" id="PS50931">
    <property type="entry name" value="HTH_LYSR"/>
    <property type="match status" value="1"/>
</dbReference>
<dbReference type="InterPro" id="IPR036388">
    <property type="entry name" value="WH-like_DNA-bd_sf"/>
</dbReference>
<sequence length="296" mass="33391">MEISDLRIFQIVAEEGSVSQAAKRLNYVQSNVTARIQQLEKELGTSLFYRHRRGVTLNEDGRKLLGYTQKMLALMEEMQQSFQTSEDPSGPLLIGSVETVSALPIILSSYHKKFPRVDLSLVSGVTQHLVSDVLQYQLDGAFVSGPIQHPDIVQEHVMEEELVLVAGKGILTLEECKSKPLLVFRSGCGYRARLTQWLSTQGITPTKIMEFGTLETILAVVESGLGVSLVPKSTVLRLHSEGTIRHFTLPEGYNQVTTVFIRRKDSFLTNTMRCFLQQIDQFHEQNREQISMHKKK</sequence>
<evidence type="ECO:0000256" key="3">
    <source>
        <dbReference type="ARBA" id="ARBA00023125"/>
    </source>
</evidence>
<dbReference type="InterPro" id="IPR000847">
    <property type="entry name" value="LysR_HTH_N"/>
</dbReference>
<gene>
    <name evidence="6" type="ORF">EX87_01290</name>
</gene>
<keyword evidence="2" id="KW-0805">Transcription regulation</keyword>
<dbReference type="Gene3D" id="1.10.10.10">
    <property type="entry name" value="Winged helix-like DNA-binding domain superfamily/Winged helix DNA-binding domain"/>
    <property type="match status" value="1"/>
</dbReference>
<keyword evidence="4" id="KW-0804">Transcription</keyword>
<dbReference type="InterPro" id="IPR005119">
    <property type="entry name" value="LysR_subst-bd"/>
</dbReference>
<comment type="similarity">
    <text evidence="1">Belongs to the LysR transcriptional regulatory family.</text>
</comment>
<dbReference type="CDD" id="cd08442">
    <property type="entry name" value="PBP2_YofA_SoxR_like"/>
    <property type="match status" value="1"/>
</dbReference>
<evidence type="ECO:0000259" key="5">
    <source>
        <dbReference type="PROSITE" id="PS50931"/>
    </source>
</evidence>
<accession>A0A0F7BYN6</accession>
<name>A0A0F7BYN6_BRELA</name>
<dbReference type="EMBL" id="CP011074">
    <property type="protein sequence ID" value="AKF92463.1"/>
    <property type="molecule type" value="Genomic_DNA"/>
</dbReference>
<evidence type="ECO:0000256" key="1">
    <source>
        <dbReference type="ARBA" id="ARBA00009437"/>
    </source>
</evidence>
<dbReference type="PRINTS" id="PR00039">
    <property type="entry name" value="HTHLYSR"/>
</dbReference>
<reference evidence="6" key="1">
    <citation type="submission" date="2015-03" db="EMBL/GenBank/DDBJ databases">
        <title>MIGS Cultured Bacterial/Archaeal sample from Brevibacillus laterosporus.</title>
        <authorList>
            <person name="Zeng D."/>
            <person name="Zhu L."/>
            <person name="Dong G."/>
            <person name="Ye W."/>
            <person name="Ren D."/>
            <person name="Wu L."/>
            <person name="Xu J."/>
            <person name="Li G."/>
            <person name="Guo L."/>
        </authorList>
    </citation>
    <scope>NUCLEOTIDE SEQUENCE</scope>
    <source>
        <strain evidence="6">B9</strain>
    </source>
</reference>
<evidence type="ECO:0000256" key="2">
    <source>
        <dbReference type="ARBA" id="ARBA00023015"/>
    </source>
</evidence>
<dbReference type="Gene3D" id="3.40.190.290">
    <property type="match status" value="1"/>
</dbReference>
<evidence type="ECO:0000256" key="4">
    <source>
        <dbReference type="ARBA" id="ARBA00023163"/>
    </source>
</evidence>
<dbReference type="AlphaFoldDB" id="A0A0F7BYN6"/>
<protein>
    <submittedName>
        <fullName evidence="6">LysR family transcriptional regulator</fullName>
    </submittedName>
</protein>
<dbReference type="SUPFAM" id="SSF46785">
    <property type="entry name" value="Winged helix' DNA-binding domain"/>
    <property type="match status" value="1"/>
</dbReference>
<dbReference type="Pfam" id="PF00126">
    <property type="entry name" value="HTH_1"/>
    <property type="match status" value="1"/>
</dbReference>
<dbReference type="Pfam" id="PF03466">
    <property type="entry name" value="LysR_substrate"/>
    <property type="match status" value="1"/>
</dbReference>
<dbReference type="FunFam" id="1.10.10.10:FF:000001">
    <property type="entry name" value="LysR family transcriptional regulator"/>
    <property type="match status" value="1"/>
</dbReference>
<feature type="domain" description="HTH lysR-type" evidence="5">
    <location>
        <begin position="1"/>
        <end position="58"/>
    </location>
</feature>
<dbReference type="SUPFAM" id="SSF53850">
    <property type="entry name" value="Periplasmic binding protein-like II"/>
    <property type="match status" value="1"/>
</dbReference>
<proteinExistence type="inferred from homology"/>
<dbReference type="PANTHER" id="PTHR30126:SF40">
    <property type="entry name" value="HTH-TYPE TRANSCRIPTIONAL REGULATOR GLTR"/>
    <property type="match status" value="1"/>
</dbReference>
<keyword evidence="3" id="KW-0238">DNA-binding</keyword>
<dbReference type="GO" id="GO:0000976">
    <property type="term" value="F:transcription cis-regulatory region binding"/>
    <property type="evidence" value="ECO:0007669"/>
    <property type="project" value="TreeGrafter"/>
</dbReference>
<dbReference type="InterPro" id="IPR036390">
    <property type="entry name" value="WH_DNA-bd_sf"/>
</dbReference>
<dbReference type="PANTHER" id="PTHR30126">
    <property type="entry name" value="HTH-TYPE TRANSCRIPTIONAL REGULATOR"/>
    <property type="match status" value="1"/>
</dbReference>
<dbReference type="RefSeq" id="WP_031411017.1">
    <property type="nucleotide sequence ID" value="NZ_CP011074.1"/>
</dbReference>
<dbReference type="GO" id="GO:0003700">
    <property type="term" value="F:DNA-binding transcription factor activity"/>
    <property type="evidence" value="ECO:0007669"/>
    <property type="project" value="InterPro"/>
</dbReference>